<dbReference type="InterPro" id="IPR002885">
    <property type="entry name" value="PPR_rpt"/>
</dbReference>
<evidence type="ECO:0000313" key="6">
    <source>
        <dbReference type="Proteomes" id="UP000594638"/>
    </source>
</evidence>
<dbReference type="Pfam" id="PF12490">
    <property type="entry name" value="BCAS3"/>
    <property type="match status" value="1"/>
</dbReference>
<dbReference type="Gramene" id="OE9A087770T1">
    <property type="protein sequence ID" value="OE9A087770C1"/>
    <property type="gene ID" value="OE9A087770"/>
</dbReference>
<accession>A0A8S0SBJ0</accession>
<keyword evidence="6" id="KW-1185">Reference proteome</keyword>
<feature type="coiled-coil region" evidence="3">
    <location>
        <begin position="674"/>
        <end position="741"/>
    </location>
</feature>
<dbReference type="AlphaFoldDB" id="A0A8S0SBJ0"/>
<dbReference type="InterPro" id="IPR022175">
    <property type="entry name" value="BCAS3_dom"/>
</dbReference>
<dbReference type="Gene3D" id="1.25.40.10">
    <property type="entry name" value="Tetratricopeptide repeat domain"/>
    <property type="match status" value="5"/>
</dbReference>
<gene>
    <name evidence="5" type="ORF">OLEA9_A087770</name>
</gene>
<dbReference type="InterPro" id="IPR011990">
    <property type="entry name" value="TPR-like_helical_dom_sf"/>
</dbReference>
<feature type="domain" description="BCAS3" evidence="4">
    <location>
        <begin position="882"/>
        <end position="919"/>
    </location>
</feature>
<sequence length="1005" mass="113697">MHASTTKNLATVVRAFSRFYSIHSKIKVEGAEAGAAVAASKKKKKKKPASSTTTEDASLKQYVSAINSTTITSSVAAINSSLYDVVRESVKLGSKPGDDESGKQLSSEVSNLLHDRLDLDWDDEFEDVQPLGKVLNLPWLSRMSNNDISLRRKKVSRERKQKWVYKNTQTSRFDRLVKMCAVKLGTDATLELFGRLGRETGLKEYNSLIGHCIQRARDANDEEVSLEEIYKGCQLFKTMKELGFKIEEATYGQFLMYLIDLGMVQEFFFFRDLIKDENPDSLLRLAYYEMRLWIGVKNEAKIRELICSITDESAEDKYSFRENLLLALCESDRKEDILLLLEVFDITKVTSVECKVSIFKSLGKLSLESIVVDFMRTLKSSDIGPENMSKFICEYAISIPNLGVEEIIDNFKSLHTKLDVLPTSAQYEKLIRYSCELHKVHQALYMVDEMFEAGLTLSLDTVHSILEACEQSCDYNLVHQIKTMIYRHDLKPNIETCRLMIILFVKLKDFQGAYEVMNDLAKMNLAPTVNIFNAIMIGYLREKNICSGRHVLKQMEEADVKPDSATFSYLISSSNCEEDIIKFYNEMCNSGVQPTKFVFMALINAYAACGQFEKAKQVLLDKRIPVKSLNEIKSVLVSALASHGQLSEAFEMYEGIKEAGSNLQPKAIGCLIEHLKSEGELDRLLQLLEELNDSQYWVDTCFKVISYCIQHEHLRSIVDLLKQLKNNFDNAELATDALFDEVFSLNAEKEATDMQFGLSLLKAIKTELGVRPSRKSLDFLLSACVNAKDTQTSFLIWKEYEKAGLPYNILSYLRMYQSLLASGDQKSAANMLSKIPRDDPHVCCVIKACQQTISSGANSEVEYLSKKKKKKKKNRKKREIISMIYFQSMLTDGCNIDEEGACRREIEIERIPVRTLEMRIPVTNSGKNGQMVHQGSGNRELTYRSSSGSLDSTNNVAIVVAEEIGRDSLQDPIETNRGFVYTNHTPIVNTGLRTVNAKENLIIGG</sequence>
<keyword evidence="1" id="KW-0677">Repeat</keyword>
<organism evidence="5 6">
    <name type="scientific">Olea europaea subsp. europaea</name>
    <dbReference type="NCBI Taxonomy" id="158383"/>
    <lineage>
        <taxon>Eukaryota</taxon>
        <taxon>Viridiplantae</taxon>
        <taxon>Streptophyta</taxon>
        <taxon>Embryophyta</taxon>
        <taxon>Tracheophyta</taxon>
        <taxon>Spermatophyta</taxon>
        <taxon>Magnoliopsida</taxon>
        <taxon>eudicotyledons</taxon>
        <taxon>Gunneridae</taxon>
        <taxon>Pentapetalae</taxon>
        <taxon>asterids</taxon>
        <taxon>lamiids</taxon>
        <taxon>Lamiales</taxon>
        <taxon>Oleaceae</taxon>
        <taxon>Oleeae</taxon>
        <taxon>Olea</taxon>
    </lineage>
</organism>
<evidence type="ECO:0000313" key="5">
    <source>
        <dbReference type="EMBL" id="CAA2989653.1"/>
    </source>
</evidence>
<dbReference type="Pfam" id="PF01535">
    <property type="entry name" value="PPR"/>
    <property type="match status" value="2"/>
</dbReference>
<dbReference type="Proteomes" id="UP000594638">
    <property type="component" value="Unassembled WGS sequence"/>
</dbReference>
<dbReference type="OrthoDB" id="767661at2759"/>
<dbReference type="Pfam" id="PF13812">
    <property type="entry name" value="PPR_3"/>
    <property type="match status" value="1"/>
</dbReference>
<reference evidence="5 6" key="1">
    <citation type="submission" date="2019-12" db="EMBL/GenBank/DDBJ databases">
        <authorList>
            <person name="Alioto T."/>
            <person name="Alioto T."/>
            <person name="Gomez Garrido J."/>
        </authorList>
    </citation>
    <scope>NUCLEOTIDE SEQUENCE [LARGE SCALE GENOMIC DNA]</scope>
</reference>
<feature type="repeat" description="PPR" evidence="2">
    <location>
        <begin position="528"/>
        <end position="562"/>
    </location>
</feature>
<comment type="caution">
    <text evidence="5">The sequence shown here is derived from an EMBL/GenBank/DDBJ whole genome shotgun (WGS) entry which is preliminary data.</text>
</comment>
<protein>
    <recommendedName>
        <fullName evidence="4">BCAS3 domain-containing protein</fullName>
    </recommendedName>
</protein>
<evidence type="ECO:0000259" key="4">
    <source>
        <dbReference type="Pfam" id="PF12490"/>
    </source>
</evidence>
<evidence type="ECO:0000256" key="3">
    <source>
        <dbReference type="SAM" id="Coils"/>
    </source>
</evidence>
<evidence type="ECO:0000256" key="1">
    <source>
        <dbReference type="ARBA" id="ARBA00022737"/>
    </source>
</evidence>
<dbReference type="PANTHER" id="PTHR47262:SF1">
    <property type="entry name" value="OS02G0132600 PROTEIN"/>
    <property type="match status" value="1"/>
</dbReference>
<proteinExistence type="predicted"/>
<keyword evidence="3" id="KW-0175">Coiled coil</keyword>
<dbReference type="PANTHER" id="PTHR47262">
    <property type="entry name" value="OS02G0132600 PROTEIN"/>
    <property type="match status" value="1"/>
</dbReference>
<dbReference type="EMBL" id="CACTIH010004129">
    <property type="protein sequence ID" value="CAA2989653.1"/>
    <property type="molecule type" value="Genomic_DNA"/>
</dbReference>
<name>A0A8S0SBJ0_OLEEU</name>
<evidence type="ECO:0000256" key="2">
    <source>
        <dbReference type="PROSITE-ProRule" id="PRU00708"/>
    </source>
</evidence>
<dbReference type="PROSITE" id="PS51375">
    <property type="entry name" value="PPR"/>
    <property type="match status" value="1"/>
</dbReference>